<evidence type="ECO:0000256" key="17">
    <source>
        <dbReference type="ARBA" id="ARBA00022837"/>
    </source>
</evidence>
<keyword evidence="11 28" id="KW-0479">Metal-binding</keyword>
<feature type="active site" description="Charge relay system" evidence="25">
    <location>
        <position position="656"/>
    </location>
</feature>
<dbReference type="PROSITE" id="PS50240">
    <property type="entry name" value="TRYPSIN_DOM"/>
    <property type="match status" value="1"/>
</dbReference>
<keyword evidence="18" id="KW-0391">Immunity</keyword>
<dbReference type="SUPFAM" id="SSF50494">
    <property type="entry name" value="Trypsin-like serine proteases"/>
    <property type="match status" value="1"/>
</dbReference>
<dbReference type="EMBL" id="KV946239">
    <property type="protein sequence ID" value="PIO25434.1"/>
    <property type="molecule type" value="Genomic_DNA"/>
</dbReference>
<evidence type="ECO:0000256" key="31">
    <source>
        <dbReference type="SAM" id="SignalP"/>
    </source>
</evidence>
<dbReference type="Pfam" id="PF14670">
    <property type="entry name" value="FXa_inhibition"/>
    <property type="match status" value="1"/>
</dbReference>
<sequence>MFFLVLLLLGGVSCSPAKRSQYGLIASPNYPKTYPNNNHSTWNISVPEGYHISLKFLVFDIEPSEGCTYDFVKVWADNKELGRFCGPPKSKSHPGHRLIVSEGTQMRIGFQSDFSNEEHGSTILYQGFQAYYQAVDNDECALPNDISAPWTPPCQHVCHNYIGGYFCSCLPGYKLQSDKRTCKVDCSSHLFTEESGYISSPGYPKPYPADLNCNYSIRVEEGFRISIAFVETFDIDSHPRALCPYDTLKVIGGGTLLGTYCGRKSPGTLKTSSNKVDILFHTDDSGDSKGWKLHYTTKAVKCPTPKAQDSFSIISPKQTEYQLRDYIVVSCKTGYQLMENDKELKTFTALCQKDGTWHRPMPRCQIVSCNSPDIPRNGLYTFLTKPKTVTYLSAITYSCNEPYYKMVTQRDSAKFTCREDRIWKDENGGVHIPICVPVCGKPSNPVTGHSRIINGAEAEAGNFPWQVLLLKNGRGGGILIGEHWVMTAAHVIREKADQANPDDANNLHVFIGDMDVEKLIKRSNLAVREVHVHPSYKFGYHDHDIALIRLKDPVTMDENTSPICLPGDGDESLYDAGTVGYVSGFGMTEKNKISNLLKYVALPMVQRDKCQEHLKKKQSTLPASSKIKGEKFTENMFCAGFPEAEKRQQDSCQGDSGGPYASQSGDKWVATGIVSWGIGCGSGYGYYTKVNNYMHWIKGHLNS</sequence>
<dbReference type="EC" id="3.4.21.41" evidence="4"/>
<evidence type="ECO:0000256" key="16">
    <source>
        <dbReference type="ARBA" id="ARBA00022825"/>
    </source>
</evidence>
<feature type="binding site" evidence="28">
    <location>
        <position position="246"/>
    </location>
    <ligand>
        <name>Ca(2+)</name>
        <dbReference type="ChEBI" id="CHEBI:29108"/>
        <label>3</label>
    </ligand>
</feature>
<feature type="binding site" evidence="28">
    <location>
        <position position="139"/>
    </location>
    <ligand>
        <name>Ca(2+)</name>
        <dbReference type="ChEBI" id="CHEBI:29108"/>
        <label>2</label>
    </ligand>
</feature>
<dbReference type="SMART" id="SM00042">
    <property type="entry name" value="CUB"/>
    <property type="match status" value="2"/>
</dbReference>
<evidence type="ECO:0000256" key="15">
    <source>
        <dbReference type="ARBA" id="ARBA00022813"/>
    </source>
</evidence>
<dbReference type="SMART" id="SM00181">
    <property type="entry name" value="EGF"/>
    <property type="match status" value="1"/>
</dbReference>
<dbReference type="SMART" id="SM00032">
    <property type="entry name" value="CCP"/>
    <property type="match status" value="2"/>
</dbReference>
<dbReference type="InterPro" id="IPR000152">
    <property type="entry name" value="EGF-type_Asp/Asn_hydroxyl_site"/>
</dbReference>
<dbReference type="AlphaFoldDB" id="A0A2G9RC58"/>
<dbReference type="CDD" id="cd00190">
    <property type="entry name" value="Tryp_SPc"/>
    <property type="match status" value="1"/>
</dbReference>
<dbReference type="PANTHER" id="PTHR24255:SF25">
    <property type="entry name" value="COMPLEMENT C1R SUBCOMPONENT"/>
    <property type="match status" value="1"/>
</dbReference>
<dbReference type="Gene3D" id="2.10.70.10">
    <property type="entry name" value="Complement Module, domain 1"/>
    <property type="match status" value="2"/>
</dbReference>
<keyword evidence="12 31" id="KW-0732">Signal</keyword>
<feature type="modified residue" description="(3R)-3-hydroxyasparagine" evidence="27">
    <location>
        <position position="160"/>
    </location>
</feature>
<evidence type="ECO:0000256" key="10">
    <source>
        <dbReference type="ARBA" id="ARBA00022670"/>
    </source>
</evidence>
<feature type="disulfide bond" evidence="26 29">
    <location>
        <begin position="186"/>
        <end position="213"/>
    </location>
</feature>
<dbReference type="InterPro" id="IPR033116">
    <property type="entry name" value="TRYPSIN_SER"/>
</dbReference>
<dbReference type="GO" id="GO:0006958">
    <property type="term" value="P:complement activation, classical pathway"/>
    <property type="evidence" value="ECO:0007669"/>
    <property type="project" value="UniProtKB-KW"/>
</dbReference>
<feature type="disulfide bond" evidence="26">
    <location>
        <begin position="610"/>
        <end position="638"/>
    </location>
</feature>
<feature type="binding site" evidence="28">
    <location>
        <position position="62"/>
    </location>
    <ligand>
        <name>Ca(2+)</name>
        <dbReference type="ChEBI" id="CHEBI:29108"/>
        <label>1</label>
    </ligand>
</feature>
<evidence type="ECO:0000256" key="11">
    <source>
        <dbReference type="ARBA" id="ARBA00022723"/>
    </source>
</evidence>
<evidence type="ECO:0000256" key="14">
    <source>
        <dbReference type="ARBA" id="ARBA00022801"/>
    </source>
</evidence>
<dbReference type="InterPro" id="IPR000859">
    <property type="entry name" value="CUB_dom"/>
</dbReference>
<dbReference type="GO" id="GO:0031638">
    <property type="term" value="P:zymogen activation"/>
    <property type="evidence" value="ECO:0007669"/>
    <property type="project" value="TreeGrafter"/>
</dbReference>
<dbReference type="CDD" id="cd00054">
    <property type="entry name" value="EGF_CA"/>
    <property type="match status" value="1"/>
</dbReference>
<keyword evidence="6" id="KW-0245">EGF-like domain</keyword>
<dbReference type="PROSITE" id="PS01180">
    <property type="entry name" value="CUB"/>
    <property type="match status" value="2"/>
</dbReference>
<dbReference type="OrthoDB" id="6261922at2759"/>
<feature type="disulfide bond" description="Interchain (between heavy and light chains)" evidence="26">
    <location>
        <begin position="439"/>
        <end position="564"/>
    </location>
</feature>
<dbReference type="InterPro" id="IPR035976">
    <property type="entry name" value="Sushi/SCR/CCP_sf"/>
</dbReference>
<keyword evidence="14" id="KW-0378">Hydrolase</keyword>
<dbReference type="PANTHER" id="PTHR24255">
    <property type="entry name" value="COMPLEMENT COMPONENT 1, S SUBCOMPONENT-RELATED"/>
    <property type="match status" value="1"/>
</dbReference>
<dbReference type="InterPro" id="IPR035914">
    <property type="entry name" value="Sperma_CUB_dom_sf"/>
</dbReference>
<keyword evidence="5" id="KW-0964">Secreted</keyword>
<dbReference type="SUPFAM" id="SSF49854">
    <property type="entry name" value="Spermadhesin, CUB domain"/>
    <property type="match status" value="2"/>
</dbReference>
<feature type="disulfide bond" evidence="26">
    <location>
        <begin position="243"/>
        <end position="261"/>
    </location>
</feature>
<evidence type="ECO:0000256" key="26">
    <source>
        <dbReference type="PIRSR" id="PIRSR001155-2"/>
    </source>
</evidence>
<dbReference type="PROSITE" id="PS00010">
    <property type="entry name" value="ASX_HYDROXYL"/>
    <property type="match status" value="1"/>
</dbReference>
<evidence type="ECO:0000259" key="34">
    <source>
        <dbReference type="PROSITE" id="PS50923"/>
    </source>
</evidence>
<keyword evidence="36" id="KW-1185">Reference proteome</keyword>
<feature type="disulfide bond" evidence="26">
    <location>
        <begin position="369"/>
        <end position="417"/>
    </location>
</feature>
<feature type="domain" description="Sushi" evidence="34">
    <location>
        <begin position="367"/>
        <end position="437"/>
    </location>
</feature>
<dbReference type="InterPro" id="IPR001314">
    <property type="entry name" value="Peptidase_S1A"/>
</dbReference>
<feature type="disulfide bond" evidence="26">
    <location>
        <begin position="302"/>
        <end position="351"/>
    </location>
</feature>
<keyword evidence="17 28" id="KW-0106">Calcium</keyword>
<evidence type="ECO:0000313" key="36">
    <source>
        <dbReference type="Proteomes" id="UP000228934"/>
    </source>
</evidence>
<keyword evidence="13" id="KW-0677">Repeat</keyword>
<feature type="active site" description="Charge relay system" evidence="25">
    <location>
        <position position="490"/>
    </location>
</feature>
<feature type="binding site" evidence="28">
    <location>
        <position position="164"/>
    </location>
    <ligand>
        <name>Ca(2+)</name>
        <dbReference type="ChEBI" id="CHEBI:29108"/>
        <label>2</label>
    </ligand>
</feature>
<evidence type="ECO:0000256" key="9">
    <source>
        <dbReference type="ARBA" id="ARBA00022659"/>
    </source>
</evidence>
<feature type="binding site" evidence="28">
    <location>
        <position position="160"/>
    </location>
    <ligand>
        <name>Ca(2+)</name>
        <dbReference type="ChEBI" id="CHEBI:29108"/>
        <label>2</label>
    </ligand>
</feature>
<gene>
    <name evidence="35" type="ORF">AB205_0076090</name>
</gene>
<feature type="binding site" evidence="28">
    <location>
        <position position="136"/>
    </location>
    <ligand>
        <name>Ca(2+)</name>
        <dbReference type="ChEBI" id="CHEBI:29108"/>
        <label>2</label>
    </ligand>
</feature>
<evidence type="ECO:0000256" key="2">
    <source>
        <dbReference type="ARBA" id="ARBA00004241"/>
    </source>
</evidence>
<feature type="binding site" evidence="28">
    <location>
        <position position="161"/>
    </location>
    <ligand>
        <name>Ca(2+)</name>
        <dbReference type="ChEBI" id="CHEBI:29108"/>
        <label>2</label>
    </ligand>
</feature>
<feature type="binding site" evidence="28">
    <location>
        <position position="70"/>
    </location>
    <ligand>
        <name>Ca(2+)</name>
        <dbReference type="ChEBI" id="CHEBI:29108"/>
        <label>1</label>
    </ligand>
</feature>
<feature type="disulfide bond" evidence="26">
    <location>
        <begin position="67"/>
        <end position="85"/>
    </location>
</feature>
<feature type="domain" description="CUB" evidence="32">
    <location>
        <begin position="14"/>
        <end position="135"/>
    </location>
</feature>
<dbReference type="PROSITE" id="PS00135">
    <property type="entry name" value="TRYPSIN_SER"/>
    <property type="match status" value="1"/>
</dbReference>
<evidence type="ECO:0000256" key="27">
    <source>
        <dbReference type="PIRSR" id="PIRSR001155-3"/>
    </source>
</evidence>
<evidence type="ECO:0000256" key="12">
    <source>
        <dbReference type="ARBA" id="ARBA00022729"/>
    </source>
</evidence>
<comment type="catalytic activity">
    <reaction evidence="1">
        <text>Selective cleavage of Lys(or Arg)-|-Ile bond in complement subcomponent C1s to form the active form of C1s (EC 3.4.21.42).</text>
        <dbReference type="EC" id="3.4.21.41"/>
    </reaction>
</comment>
<dbReference type="InterPro" id="IPR000436">
    <property type="entry name" value="Sushi_SCR_CCP_dom"/>
</dbReference>
<evidence type="ECO:0000256" key="28">
    <source>
        <dbReference type="PIRSR" id="PIRSR001155-4"/>
    </source>
</evidence>
<dbReference type="FunFam" id="2.40.10.10:FF:000054">
    <property type="entry name" value="Complement C1r subcomponent"/>
    <property type="match status" value="1"/>
</dbReference>
<dbReference type="InterPro" id="IPR001254">
    <property type="entry name" value="Trypsin_dom"/>
</dbReference>
<dbReference type="Gene3D" id="2.10.25.10">
    <property type="entry name" value="Laminin"/>
    <property type="match status" value="1"/>
</dbReference>
<comment type="caution">
    <text evidence="30">Lacks conserved residue(s) required for the propagation of feature annotation.</text>
</comment>
<comment type="subunit">
    <text evidence="24">Core component of the complement C1 complex, a calcium-dependent complex composed of 1 molecule of the C1Q subcomplex, 2 molecules of C1R and 2 molecules of C1S. The C1Q subcomplex is composed 18 subunits: 3 chains of C1QA, C1QB, and C1QC trimerize to form 6 collagen-like triple helices connected to six globular ligand-recognition modules. Within the C1 complex, C1R is a dimer of identical chains, each of which is activated by cleavage into two chains, heavy and light, connected by disulfide bonds.</text>
</comment>
<feature type="disulfide bond" evidence="26">
    <location>
        <begin position="154"/>
        <end position="167"/>
    </location>
</feature>
<dbReference type="InterPro" id="IPR018097">
    <property type="entry name" value="EGF_Ca-bd_CS"/>
</dbReference>
<dbReference type="GO" id="GO:0009986">
    <property type="term" value="C:cell surface"/>
    <property type="evidence" value="ECO:0007669"/>
    <property type="project" value="UniProtKB-SubCell"/>
</dbReference>
<evidence type="ECO:0000256" key="3">
    <source>
        <dbReference type="ARBA" id="ARBA00004613"/>
    </source>
</evidence>
<keyword evidence="9 30" id="KW-0768">Sushi</keyword>
<feature type="disulfide bond" evidence="26">
    <location>
        <begin position="399"/>
        <end position="435"/>
    </location>
</feature>
<reference evidence="36" key="1">
    <citation type="journal article" date="2017" name="Nat. Commun.">
        <title>The North American bullfrog draft genome provides insight into hormonal regulation of long noncoding RNA.</title>
        <authorList>
            <person name="Hammond S.A."/>
            <person name="Warren R.L."/>
            <person name="Vandervalk B.P."/>
            <person name="Kucuk E."/>
            <person name="Khan H."/>
            <person name="Gibb E.A."/>
            <person name="Pandoh P."/>
            <person name="Kirk H."/>
            <person name="Zhao Y."/>
            <person name="Jones M."/>
            <person name="Mungall A.J."/>
            <person name="Coope R."/>
            <person name="Pleasance S."/>
            <person name="Moore R.A."/>
            <person name="Holt R.A."/>
            <person name="Round J.M."/>
            <person name="Ohora S."/>
            <person name="Walle B.V."/>
            <person name="Veldhoen N."/>
            <person name="Helbing C.C."/>
            <person name="Birol I."/>
        </authorList>
    </citation>
    <scope>NUCLEOTIDE SEQUENCE [LARGE SCALE GENOMIC DNA]</scope>
</reference>
<dbReference type="FunFam" id="2.60.120.290:FF:000012">
    <property type="entry name" value="mannan-binding lectin serine protease 1 isoform X1"/>
    <property type="match status" value="1"/>
</dbReference>
<dbReference type="FunFam" id="2.10.70.10:FF:000016">
    <property type="entry name" value="Mannan-binding lectin serine protease 1"/>
    <property type="match status" value="1"/>
</dbReference>
<feature type="domain" description="CUB" evidence="32">
    <location>
        <begin position="186"/>
        <end position="298"/>
    </location>
</feature>
<dbReference type="InterPro" id="IPR001881">
    <property type="entry name" value="EGF-like_Ca-bd_dom"/>
</dbReference>
<evidence type="ECO:0000256" key="20">
    <source>
        <dbReference type="ARBA" id="ARBA00023157"/>
    </source>
</evidence>
<feature type="binding site" evidence="28">
    <location>
        <position position="283"/>
    </location>
    <ligand>
        <name>Ca(2+)</name>
        <dbReference type="ChEBI" id="CHEBI:29108"/>
        <label>3</label>
    </ligand>
</feature>
<dbReference type="GO" id="GO:0072562">
    <property type="term" value="C:blood microparticle"/>
    <property type="evidence" value="ECO:0007669"/>
    <property type="project" value="TreeGrafter"/>
</dbReference>
<keyword evidence="8" id="KW-0399">Innate immunity</keyword>
<dbReference type="Pfam" id="PF00084">
    <property type="entry name" value="Sushi"/>
    <property type="match status" value="1"/>
</dbReference>
<evidence type="ECO:0000256" key="8">
    <source>
        <dbReference type="ARBA" id="ARBA00022588"/>
    </source>
</evidence>
<evidence type="ECO:0000256" key="5">
    <source>
        <dbReference type="ARBA" id="ARBA00022525"/>
    </source>
</evidence>
<dbReference type="InterPro" id="IPR024175">
    <property type="entry name" value="Pept_S1A_C1r/C1S/mannan-bd"/>
</dbReference>
<keyword evidence="21" id="KW-0325">Glycoprotein</keyword>
<evidence type="ECO:0000256" key="24">
    <source>
        <dbReference type="ARBA" id="ARBA00093536"/>
    </source>
</evidence>
<evidence type="ECO:0000256" key="1">
    <source>
        <dbReference type="ARBA" id="ARBA00001057"/>
    </source>
</evidence>
<name>A0A2G9RC58_AQUCT</name>
<dbReference type="PROSITE" id="PS01187">
    <property type="entry name" value="EGF_CA"/>
    <property type="match status" value="1"/>
</dbReference>
<evidence type="ECO:0000256" key="7">
    <source>
        <dbReference type="ARBA" id="ARBA00022553"/>
    </source>
</evidence>
<dbReference type="FunFam" id="2.10.25.10:FF:000059">
    <property type="entry name" value="Mannan-binding lectin serine protease 1"/>
    <property type="match status" value="1"/>
</dbReference>
<dbReference type="SMART" id="SM00179">
    <property type="entry name" value="EGF_CA"/>
    <property type="match status" value="1"/>
</dbReference>
<organism evidence="35 36">
    <name type="scientific">Aquarana catesbeiana</name>
    <name type="common">American bullfrog</name>
    <name type="synonym">Rana catesbeiana</name>
    <dbReference type="NCBI Taxonomy" id="8400"/>
    <lineage>
        <taxon>Eukaryota</taxon>
        <taxon>Metazoa</taxon>
        <taxon>Chordata</taxon>
        <taxon>Craniata</taxon>
        <taxon>Vertebrata</taxon>
        <taxon>Euteleostomi</taxon>
        <taxon>Amphibia</taxon>
        <taxon>Batrachia</taxon>
        <taxon>Anura</taxon>
        <taxon>Neobatrachia</taxon>
        <taxon>Ranoidea</taxon>
        <taxon>Ranidae</taxon>
        <taxon>Aquarana</taxon>
    </lineage>
</organism>
<accession>A0A2G9RC58</accession>
<feature type="modified residue" description="Phosphoserine; by CK2" evidence="27">
    <location>
        <position position="199"/>
    </location>
</feature>
<dbReference type="Pfam" id="PF00431">
    <property type="entry name" value="CUB"/>
    <property type="match status" value="2"/>
</dbReference>
<evidence type="ECO:0000256" key="29">
    <source>
        <dbReference type="PROSITE-ProRule" id="PRU00059"/>
    </source>
</evidence>
<feature type="disulfide bond" evidence="26">
    <location>
        <begin position="169"/>
        <end position="182"/>
    </location>
</feature>
<keyword evidence="16" id="KW-0720">Serine protease</keyword>
<feature type="signal peptide" evidence="31">
    <location>
        <begin position="1"/>
        <end position="17"/>
    </location>
</feature>
<keyword evidence="7 27" id="KW-0597">Phosphoprotein</keyword>
<evidence type="ECO:0000256" key="21">
    <source>
        <dbReference type="ARBA" id="ARBA00023180"/>
    </source>
</evidence>
<feature type="binding site" evidence="28">
    <location>
        <position position="115"/>
    </location>
    <ligand>
        <name>Ca(2+)</name>
        <dbReference type="ChEBI" id="CHEBI:29108"/>
        <label>1</label>
    </ligand>
</feature>
<keyword evidence="10" id="KW-0645">Protease</keyword>
<dbReference type="FunFam" id="2.60.120.290:FF:000006">
    <property type="entry name" value="Mannan-binding lectin serine protease 1"/>
    <property type="match status" value="1"/>
</dbReference>
<dbReference type="GO" id="GO:0005509">
    <property type="term" value="F:calcium ion binding"/>
    <property type="evidence" value="ECO:0007669"/>
    <property type="project" value="InterPro"/>
</dbReference>
<feature type="binding site" evidence="28">
    <location>
        <position position="285"/>
    </location>
    <ligand>
        <name>Ca(2+)</name>
        <dbReference type="ChEBI" id="CHEBI:29108"/>
        <label>3</label>
    </ligand>
</feature>
<dbReference type="SUPFAM" id="SSF57535">
    <property type="entry name" value="Complement control module/SCR domain"/>
    <property type="match status" value="2"/>
</dbReference>
<keyword evidence="15" id="KW-0068">Autocatalytic cleavage</keyword>
<keyword evidence="19" id="KW-0180">Complement pathway</keyword>
<comment type="PTM">
    <text evidence="27">The iron and 2-oxoglutarate dependent 3-hydroxylation of aspartate and asparagine is (R) stereospecific within EGF domains.</text>
</comment>
<evidence type="ECO:0000259" key="33">
    <source>
        <dbReference type="PROSITE" id="PS50240"/>
    </source>
</evidence>
<feature type="disulfide bond" evidence="26">
    <location>
        <begin position="140"/>
        <end position="158"/>
    </location>
</feature>
<keyword evidence="22 27" id="KW-0379">Hydroxylation</keyword>
<dbReference type="Pfam" id="PF00089">
    <property type="entry name" value="Trypsin"/>
    <property type="match status" value="1"/>
</dbReference>
<dbReference type="CDD" id="cd00041">
    <property type="entry name" value="CUB"/>
    <property type="match status" value="2"/>
</dbReference>
<evidence type="ECO:0000256" key="23">
    <source>
        <dbReference type="ARBA" id="ARBA00093383"/>
    </source>
</evidence>
<comment type="subcellular location">
    <subcellularLocation>
        <location evidence="2">Cell surface</location>
    </subcellularLocation>
    <subcellularLocation>
        <location evidence="3">Secreted</location>
    </subcellularLocation>
</comment>
<evidence type="ECO:0000256" key="22">
    <source>
        <dbReference type="ARBA" id="ARBA00023278"/>
    </source>
</evidence>
<evidence type="ECO:0000256" key="30">
    <source>
        <dbReference type="PROSITE-ProRule" id="PRU00302"/>
    </source>
</evidence>
<dbReference type="Gene3D" id="2.40.10.10">
    <property type="entry name" value="Trypsin-like serine proteases"/>
    <property type="match status" value="1"/>
</dbReference>
<feature type="active site" description="Charge relay system" evidence="25">
    <location>
        <position position="544"/>
    </location>
</feature>
<dbReference type="Gene3D" id="2.60.120.290">
    <property type="entry name" value="Spermadhesin, CUB domain"/>
    <property type="match status" value="2"/>
</dbReference>
<evidence type="ECO:0000256" key="19">
    <source>
        <dbReference type="ARBA" id="ARBA00022875"/>
    </source>
</evidence>
<evidence type="ECO:0000313" key="35">
    <source>
        <dbReference type="EMBL" id="PIO25434.1"/>
    </source>
</evidence>
<evidence type="ECO:0000259" key="32">
    <source>
        <dbReference type="PROSITE" id="PS01180"/>
    </source>
</evidence>
<dbReference type="PIRSF" id="PIRSF001155">
    <property type="entry name" value="C1r_C1s_MASP"/>
    <property type="match status" value="1"/>
</dbReference>
<feature type="domain" description="Peptidase S1" evidence="33">
    <location>
        <begin position="452"/>
        <end position="702"/>
    </location>
</feature>
<evidence type="ECO:0000256" key="4">
    <source>
        <dbReference type="ARBA" id="ARBA00011907"/>
    </source>
</evidence>
<dbReference type="GO" id="GO:0004252">
    <property type="term" value="F:serine-type endopeptidase activity"/>
    <property type="evidence" value="ECO:0007669"/>
    <property type="project" value="UniProtKB-EC"/>
</dbReference>
<dbReference type="SUPFAM" id="SSF57196">
    <property type="entry name" value="EGF/Laminin"/>
    <property type="match status" value="1"/>
</dbReference>
<dbReference type="InterPro" id="IPR000742">
    <property type="entry name" value="EGF"/>
</dbReference>
<dbReference type="CDD" id="cd00033">
    <property type="entry name" value="CCP"/>
    <property type="match status" value="2"/>
</dbReference>
<evidence type="ECO:0000256" key="13">
    <source>
        <dbReference type="ARBA" id="ARBA00022737"/>
    </source>
</evidence>
<evidence type="ECO:0000256" key="6">
    <source>
        <dbReference type="ARBA" id="ARBA00022536"/>
    </source>
</evidence>
<feature type="disulfide bond" evidence="26">
    <location>
        <begin position="652"/>
        <end position="680"/>
    </location>
</feature>
<dbReference type="GO" id="GO:0045087">
    <property type="term" value="P:innate immune response"/>
    <property type="evidence" value="ECO:0007669"/>
    <property type="project" value="UniProtKB-KW"/>
</dbReference>
<dbReference type="InterPro" id="IPR043504">
    <property type="entry name" value="Peptidase_S1_PA_chymotrypsin"/>
</dbReference>
<dbReference type="PRINTS" id="PR00722">
    <property type="entry name" value="CHYMOTRYPSIN"/>
</dbReference>
<dbReference type="PROSITE" id="PS50923">
    <property type="entry name" value="SUSHI"/>
    <property type="match status" value="2"/>
</dbReference>
<keyword evidence="20 26" id="KW-1015">Disulfide bond</keyword>
<feature type="disulfide bond" evidence="26">
    <location>
        <begin position="331"/>
        <end position="364"/>
    </location>
</feature>
<dbReference type="FunFam" id="2.40.10.10:FF:000068">
    <property type="entry name" value="transmembrane protease serine 2"/>
    <property type="match status" value="1"/>
</dbReference>
<feature type="binding site" evidence="28">
    <location>
        <position position="113"/>
    </location>
    <ligand>
        <name>Ca(2+)</name>
        <dbReference type="ChEBI" id="CHEBI:29108"/>
        <label>1</label>
    </ligand>
</feature>
<dbReference type="InterPro" id="IPR009003">
    <property type="entry name" value="Peptidase_S1_PA"/>
</dbReference>
<proteinExistence type="predicted"/>
<evidence type="ECO:0000256" key="18">
    <source>
        <dbReference type="ARBA" id="ARBA00022859"/>
    </source>
</evidence>
<comment type="function">
    <text evidence="23">Serine protease component of the complement C1 complex, a multiprotein complex that initiates the classical pathway of the complement system, a cascade of proteins that leads to phagocytosis and breakdown of pathogens and signaling that strengthens the adaptive immune system. C1R catalyzes the first enzymatic step in the classical complement pathway: it is activated by the C1Q subcomplex of the C1 complex, which associates with IgG or IgM immunoglobulins complexed with antigens to form antigen-antibody complexes on the surface of pathogens. Immunoglobulin-binding promotes the autocatalytic cleavage and activation of C1R. Activated C1R then cleaves and activates C1S, the second protease of the classical complement pathway. It is unclear if C1R activates C1S within single, strained C1 complexes or between neighboring C1 complexes on surfaces.</text>
</comment>
<feature type="domain" description="Sushi" evidence="34">
    <location>
        <begin position="300"/>
        <end position="366"/>
    </location>
</feature>
<evidence type="ECO:0000256" key="25">
    <source>
        <dbReference type="PIRSR" id="PIRSR001155-1"/>
    </source>
</evidence>
<dbReference type="SMART" id="SM00020">
    <property type="entry name" value="Tryp_SPc"/>
    <property type="match status" value="1"/>
</dbReference>
<feature type="chain" id="PRO_5013822791" description="complement subcomponent C1r" evidence="31">
    <location>
        <begin position="18"/>
        <end position="703"/>
    </location>
</feature>
<dbReference type="PROSITE" id="PS01186">
    <property type="entry name" value="EGF_2"/>
    <property type="match status" value="1"/>
</dbReference>
<dbReference type="Proteomes" id="UP000228934">
    <property type="component" value="Unassembled WGS sequence"/>
</dbReference>
<protein>
    <recommendedName>
        <fullName evidence="4">complement subcomponent C1r</fullName>
        <ecNumber evidence="4">3.4.21.41</ecNumber>
    </recommendedName>
</protein>